<comment type="caution">
    <text evidence="1">The sequence shown here is derived from an EMBL/GenBank/DDBJ whole genome shotgun (WGS) entry which is preliminary data.</text>
</comment>
<protein>
    <submittedName>
        <fullName evidence="1">Uncharacterized protein</fullName>
    </submittedName>
</protein>
<dbReference type="AlphaFoldDB" id="A0A316J6U8"/>
<keyword evidence="2" id="KW-1185">Reference proteome</keyword>
<dbReference type="OrthoDB" id="9919547at2"/>
<organism evidence="1 2">
    <name type="scientific">Falsochrobactrum shanghaiense</name>
    <dbReference type="NCBI Taxonomy" id="2201899"/>
    <lineage>
        <taxon>Bacteria</taxon>
        <taxon>Pseudomonadati</taxon>
        <taxon>Pseudomonadota</taxon>
        <taxon>Alphaproteobacteria</taxon>
        <taxon>Hyphomicrobiales</taxon>
        <taxon>Brucellaceae</taxon>
        <taxon>Falsochrobactrum</taxon>
    </lineage>
</organism>
<proteinExistence type="predicted"/>
<reference evidence="1 2" key="1">
    <citation type="submission" date="2018-05" db="EMBL/GenBank/DDBJ databases">
        <title>Comparative genomic sequence analysis between strain HN4 and CCM 8460T (Falsochrobactrum ovis) will provide more evidence to prove that HN4 is a new species of Falsochrobactrum.</title>
        <authorList>
            <person name="Lyu W."/>
            <person name="Sun L."/>
            <person name="Yao L."/>
        </authorList>
    </citation>
    <scope>NUCLEOTIDE SEQUENCE [LARGE SCALE GENOMIC DNA]</scope>
    <source>
        <strain evidence="1 2">HN4</strain>
    </source>
</reference>
<dbReference type="Proteomes" id="UP000245865">
    <property type="component" value="Unassembled WGS sequence"/>
</dbReference>
<accession>A0A316J6U8</accession>
<dbReference type="EMBL" id="QGDB01000004">
    <property type="protein sequence ID" value="PWL17424.1"/>
    <property type="molecule type" value="Genomic_DNA"/>
</dbReference>
<gene>
    <name evidence="1" type="ORF">DKP76_11640</name>
</gene>
<evidence type="ECO:0000313" key="1">
    <source>
        <dbReference type="EMBL" id="PWL17424.1"/>
    </source>
</evidence>
<evidence type="ECO:0000313" key="2">
    <source>
        <dbReference type="Proteomes" id="UP000245865"/>
    </source>
</evidence>
<dbReference type="RefSeq" id="WP_109706841.1">
    <property type="nucleotide sequence ID" value="NZ_QGDB01000004.1"/>
</dbReference>
<sequence length="65" mass="7260">MIDMSFHRVAKVELVTSYVDNGNSRTIRITNNKGEETEITLYGNTDALDALPKSDDFRAVERVAA</sequence>
<name>A0A316J6U8_9HYPH</name>